<dbReference type="CDD" id="cd00383">
    <property type="entry name" value="trans_reg_C"/>
    <property type="match status" value="1"/>
</dbReference>
<dbReference type="SUPFAM" id="SSF52172">
    <property type="entry name" value="CheY-like"/>
    <property type="match status" value="1"/>
</dbReference>
<dbReference type="InterPro" id="IPR001789">
    <property type="entry name" value="Sig_transdc_resp-reg_receiver"/>
</dbReference>
<evidence type="ECO:0000256" key="1">
    <source>
        <dbReference type="ARBA" id="ARBA00022553"/>
    </source>
</evidence>
<dbReference type="InterPro" id="IPR016032">
    <property type="entry name" value="Sig_transdc_resp-reg_C-effctor"/>
</dbReference>
<dbReference type="GO" id="GO:0005829">
    <property type="term" value="C:cytosol"/>
    <property type="evidence" value="ECO:0007669"/>
    <property type="project" value="TreeGrafter"/>
</dbReference>
<dbReference type="PANTHER" id="PTHR48111">
    <property type="entry name" value="REGULATOR OF RPOS"/>
    <property type="match status" value="1"/>
</dbReference>
<feature type="modified residue" description="4-aspartylphosphate" evidence="6">
    <location>
        <position position="56"/>
    </location>
</feature>
<organism evidence="10 11">
    <name type="scientific">Roseinatronobacter ekhonensis</name>
    <dbReference type="NCBI Taxonomy" id="254356"/>
    <lineage>
        <taxon>Bacteria</taxon>
        <taxon>Pseudomonadati</taxon>
        <taxon>Pseudomonadota</taxon>
        <taxon>Alphaproteobacteria</taxon>
        <taxon>Rhodobacterales</taxon>
        <taxon>Paracoccaceae</taxon>
        <taxon>Roseinatronobacter</taxon>
    </lineage>
</organism>
<dbReference type="PROSITE" id="PS51755">
    <property type="entry name" value="OMPR_PHOB"/>
    <property type="match status" value="1"/>
</dbReference>
<dbReference type="InterPro" id="IPR039420">
    <property type="entry name" value="WalR-like"/>
</dbReference>
<dbReference type="EMBL" id="UIHC01000033">
    <property type="protein sequence ID" value="SUZ32957.1"/>
    <property type="molecule type" value="Genomic_DNA"/>
</dbReference>
<dbReference type="SMART" id="SM00448">
    <property type="entry name" value="REC"/>
    <property type="match status" value="1"/>
</dbReference>
<evidence type="ECO:0000256" key="5">
    <source>
        <dbReference type="ARBA" id="ARBA00023163"/>
    </source>
</evidence>
<dbReference type="GO" id="GO:0000156">
    <property type="term" value="F:phosphorelay response regulator activity"/>
    <property type="evidence" value="ECO:0007669"/>
    <property type="project" value="TreeGrafter"/>
</dbReference>
<dbReference type="AlphaFoldDB" id="A0A3B0MPM2"/>
<evidence type="ECO:0000256" key="4">
    <source>
        <dbReference type="ARBA" id="ARBA00023125"/>
    </source>
</evidence>
<dbReference type="PANTHER" id="PTHR48111:SF4">
    <property type="entry name" value="DNA-BINDING DUAL TRANSCRIPTIONAL REGULATOR OMPR"/>
    <property type="match status" value="1"/>
</dbReference>
<evidence type="ECO:0000313" key="11">
    <source>
        <dbReference type="Proteomes" id="UP000272908"/>
    </source>
</evidence>
<dbReference type="GO" id="GO:0032993">
    <property type="term" value="C:protein-DNA complex"/>
    <property type="evidence" value="ECO:0007669"/>
    <property type="project" value="TreeGrafter"/>
</dbReference>
<evidence type="ECO:0000313" key="10">
    <source>
        <dbReference type="EMBL" id="SUZ32957.1"/>
    </source>
</evidence>
<dbReference type="Pfam" id="PF00072">
    <property type="entry name" value="Response_reg"/>
    <property type="match status" value="1"/>
</dbReference>
<evidence type="ECO:0000256" key="7">
    <source>
        <dbReference type="PROSITE-ProRule" id="PRU01091"/>
    </source>
</evidence>
<keyword evidence="2" id="KW-0902">Two-component regulatory system</keyword>
<keyword evidence="1 6" id="KW-0597">Phosphoprotein</keyword>
<dbReference type="Proteomes" id="UP000272908">
    <property type="component" value="Unassembled WGS sequence"/>
</dbReference>
<dbReference type="GO" id="GO:0000976">
    <property type="term" value="F:transcription cis-regulatory region binding"/>
    <property type="evidence" value="ECO:0007669"/>
    <property type="project" value="TreeGrafter"/>
</dbReference>
<feature type="DNA-binding region" description="OmpR/PhoB-type" evidence="7">
    <location>
        <begin position="138"/>
        <end position="238"/>
    </location>
</feature>
<dbReference type="Gene3D" id="3.40.50.2300">
    <property type="match status" value="1"/>
</dbReference>
<evidence type="ECO:0000256" key="2">
    <source>
        <dbReference type="ARBA" id="ARBA00023012"/>
    </source>
</evidence>
<gene>
    <name evidence="10" type="primary">ompR_3</name>
    <name evidence="10" type="ORF">ROE7235_02723</name>
</gene>
<evidence type="ECO:0000259" key="8">
    <source>
        <dbReference type="PROSITE" id="PS50110"/>
    </source>
</evidence>
<protein>
    <submittedName>
        <fullName evidence="10">Transcriptional regulatory protein OmpR</fullName>
    </submittedName>
</protein>
<keyword evidence="3" id="KW-0805">Transcription regulation</keyword>
<name>A0A3B0MPM2_9RHOB</name>
<evidence type="ECO:0000256" key="3">
    <source>
        <dbReference type="ARBA" id="ARBA00023015"/>
    </source>
</evidence>
<dbReference type="Gene3D" id="1.10.10.10">
    <property type="entry name" value="Winged helix-like DNA-binding domain superfamily/Winged helix DNA-binding domain"/>
    <property type="match status" value="1"/>
</dbReference>
<dbReference type="RefSeq" id="WP_121096045.1">
    <property type="nucleotide sequence ID" value="NZ_UIHC01000033.1"/>
</dbReference>
<dbReference type="GO" id="GO:0006355">
    <property type="term" value="P:regulation of DNA-templated transcription"/>
    <property type="evidence" value="ECO:0007669"/>
    <property type="project" value="InterPro"/>
</dbReference>
<dbReference type="Gene3D" id="6.10.250.690">
    <property type="match status" value="1"/>
</dbReference>
<accession>A0A3B0MPM2</accession>
<keyword evidence="5" id="KW-0804">Transcription</keyword>
<feature type="domain" description="OmpR/PhoB-type" evidence="9">
    <location>
        <begin position="138"/>
        <end position="238"/>
    </location>
</feature>
<evidence type="ECO:0000256" key="6">
    <source>
        <dbReference type="PROSITE-ProRule" id="PRU00169"/>
    </source>
</evidence>
<dbReference type="InterPro" id="IPR011006">
    <property type="entry name" value="CheY-like_superfamily"/>
</dbReference>
<dbReference type="PROSITE" id="PS50110">
    <property type="entry name" value="RESPONSE_REGULATORY"/>
    <property type="match status" value="1"/>
</dbReference>
<feature type="domain" description="Response regulatory" evidence="8">
    <location>
        <begin position="7"/>
        <end position="120"/>
    </location>
</feature>
<sequence length="241" mass="26084">MMKSDLKILAVDDDPAIRSLLAAIFENAGLQSRVVGDLAEFHAALKTEDANICLVDIGLPDGDGLSLVAELHRQGGRGVVILTGRGNEVDQVLGLEIGADDYVVKPFRQRELLARLNAVARRVLLDTGQKTPSTAQTDPTTELFGYQINLNARTVTGPDQRQVNLTTAEFDVLAVLLAHRGESVSRDVILAETKGASWNSAPRAADGLISRLRKKLPIQDKDKDLIKTLHGKGYMLAPKSD</sequence>
<dbReference type="OrthoDB" id="9802426at2"/>
<proteinExistence type="predicted"/>
<dbReference type="SMART" id="SM00862">
    <property type="entry name" value="Trans_reg_C"/>
    <property type="match status" value="1"/>
</dbReference>
<keyword evidence="11" id="KW-1185">Reference proteome</keyword>
<dbReference type="InterPro" id="IPR036388">
    <property type="entry name" value="WH-like_DNA-bd_sf"/>
</dbReference>
<evidence type="ECO:0000259" key="9">
    <source>
        <dbReference type="PROSITE" id="PS51755"/>
    </source>
</evidence>
<keyword evidence="4 7" id="KW-0238">DNA-binding</keyword>
<dbReference type="InterPro" id="IPR001867">
    <property type="entry name" value="OmpR/PhoB-type_DNA-bd"/>
</dbReference>
<dbReference type="Pfam" id="PF00486">
    <property type="entry name" value="Trans_reg_C"/>
    <property type="match status" value="1"/>
</dbReference>
<dbReference type="SUPFAM" id="SSF46894">
    <property type="entry name" value="C-terminal effector domain of the bipartite response regulators"/>
    <property type="match status" value="1"/>
</dbReference>
<reference evidence="11" key="1">
    <citation type="submission" date="2018-08" db="EMBL/GenBank/DDBJ databases">
        <authorList>
            <person name="Rodrigo-Torres L."/>
            <person name="Arahal R. D."/>
            <person name="Lucena T."/>
        </authorList>
    </citation>
    <scope>NUCLEOTIDE SEQUENCE [LARGE SCALE GENOMIC DNA]</scope>
    <source>
        <strain evidence="11">CECT 7235</strain>
    </source>
</reference>